<dbReference type="Pfam" id="PF16124">
    <property type="entry name" value="RecQ_Zn_bind"/>
    <property type="match status" value="1"/>
</dbReference>
<accession>A0A835LVY1</accession>
<evidence type="ECO:0000256" key="3">
    <source>
        <dbReference type="ARBA" id="ARBA00005446"/>
    </source>
</evidence>
<dbReference type="GO" id="GO:0016787">
    <property type="term" value="F:hydrolase activity"/>
    <property type="evidence" value="ECO:0007669"/>
    <property type="project" value="UniProtKB-KW"/>
</dbReference>
<keyword evidence="8" id="KW-0238">DNA-binding</keyword>
<keyword evidence="4" id="KW-0547">Nucleotide-binding</keyword>
<proteinExistence type="inferred from homology"/>
<comment type="similarity">
    <text evidence="3">Belongs to the helicase family. RecQ subfamily.</text>
</comment>
<dbReference type="GO" id="GO:0005694">
    <property type="term" value="C:chromosome"/>
    <property type="evidence" value="ECO:0007669"/>
    <property type="project" value="TreeGrafter"/>
</dbReference>
<evidence type="ECO:0000259" key="18">
    <source>
        <dbReference type="PROSITE" id="PS51379"/>
    </source>
</evidence>
<dbReference type="CDD" id="cd17920">
    <property type="entry name" value="DEXHc_RecQ"/>
    <property type="match status" value="1"/>
</dbReference>
<dbReference type="InterPro" id="IPR002464">
    <property type="entry name" value="DNA/RNA_helicase_DEAH_CS"/>
</dbReference>
<dbReference type="PANTHER" id="PTHR13710:SF156">
    <property type="entry name" value="ATP-DEPENDENT DNA HELICASE Q-LIKE 4B"/>
    <property type="match status" value="1"/>
</dbReference>
<dbReference type="PROSITE" id="PS50967">
    <property type="entry name" value="HRDC"/>
    <property type="match status" value="1"/>
</dbReference>
<dbReference type="SMART" id="SM00490">
    <property type="entry name" value="HELICc"/>
    <property type="match status" value="1"/>
</dbReference>
<dbReference type="Gene3D" id="3.40.50.300">
    <property type="entry name" value="P-loop containing nucleotide triphosphate hydrolases"/>
    <property type="match status" value="2"/>
</dbReference>
<dbReference type="SMART" id="SM00956">
    <property type="entry name" value="RQC"/>
    <property type="match status" value="1"/>
</dbReference>
<dbReference type="InterPro" id="IPR004589">
    <property type="entry name" value="DNA_helicase_ATP-dep_RecQ"/>
</dbReference>
<protein>
    <recommendedName>
        <fullName evidence="12">DNA 3'-5' helicase</fullName>
        <ecNumber evidence="12">5.6.2.4</ecNumber>
    </recommendedName>
</protein>
<dbReference type="PROSITE" id="PS00690">
    <property type="entry name" value="DEAH_ATP_HELICASE"/>
    <property type="match status" value="1"/>
</dbReference>
<reference evidence="19 20" key="1">
    <citation type="submission" date="2020-10" db="EMBL/GenBank/DDBJ databases">
        <title>The Coptis chinensis genome and diversification of protoberbering-type alkaloids.</title>
        <authorList>
            <person name="Wang B."/>
            <person name="Shu S."/>
            <person name="Song C."/>
            <person name="Liu Y."/>
        </authorList>
    </citation>
    <scope>NUCLEOTIDE SEQUENCE [LARGE SCALE GENOMIC DNA]</scope>
    <source>
        <strain evidence="19">HL-2020</strain>
        <tissue evidence="19">Leaf</tissue>
    </source>
</reference>
<evidence type="ECO:0000256" key="4">
    <source>
        <dbReference type="ARBA" id="ARBA00022741"/>
    </source>
</evidence>
<dbReference type="InterPro" id="IPR014001">
    <property type="entry name" value="Helicase_ATP-bd"/>
</dbReference>
<dbReference type="InterPro" id="IPR017896">
    <property type="entry name" value="4Fe4S_Fe-S-bd"/>
</dbReference>
<dbReference type="GO" id="GO:0005524">
    <property type="term" value="F:ATP binding"/>
    <property type="evidence" value="ECO:0007669"/>
    <property type="project" value="UniProtKB-KW"/>
</dbReference>
<feature type="compositionally biased region" description="Polar residues" evidence="14">
    <location>
        <begin position="200"/>
        <end position="214"/>
    </location>
</feature>
<dbReference type="InterPro" id="IPR002121">
    <property type="entry name" value="HRDC_dom"/>
</dbReference>
<sequence>MSKVNLPSGNKLSKDSSCDGKLPKVNWSQHVSAHNNFSCQNEFVTSNFLYSLPPRKKPSSRRKVNGMCNRKWEDATKPTDGNFAIYRDKSSLVQSIWQHLAILSGKLDPTNTFPAWKALSSFQVTKRNYLKPGITAPVLQNKISETSQSKTLESSQDTRKNTTLRSSSDIPQKAFGHSGENSSERLQNFTDSNIRGRDSISFQGTSLQHKLSATDSERRGSTVWSSETKASTLYTSAAQVGDRSFVNHAQHANPKNGYVKETVEDIDDDDILQNIDVDQIVLEHYQSNCTPQPSSELRASTPVIGKNNIEIPDEANIPPELCTQCNHGCKVALCPEAASHLQEMKDMLLSITNELLELIDNVDNVSDRSPEHLEKLRQERLELNKKVRLLEKHIYSLSMDGEREVSNLSASSAISKNYQYETPAMGAYKIDPLRFNAQVHIGNEPDNPDKVASSTLFSSFDRFSVEREAYIPKFGEVNYIEGSQDKRWSSCDFPWTRKLEANNKKVFGNRSFRPNQREVINATMSGYDAFVLMPTGGGKSLTYQLPALICGGITLVISPLVSLIQDQIMHLLQANIPAAYLSANMEWSEQQEIFRELSSENCKYKLLYVTPEKVAKSDVLLRHLESLNARDLLSRIVIDEAHCVSQWGHDFRPDYQSLGILKQKFPNTPVLALTATATASVKEDVVRALGLVNCIIFRQSFNRPNLLYSVIPKTKNCLDDIDKFVKENHFDECGIIYCLSRMDCEKVAEKLQCPQNNGGGYFVQECGHKASFYHGSMDPQQRTFVQKQWSKDEINIICATVAFGMGINKPDVRFVIHHSLPKSIEGYHQECGRAGRDGQRSSCVLYYGYGDYIRVKHMISQGALEQSSFSSGSRRFSLANSDRALETNIENLLRMVSYCENDVDCRRLLQLIHFGEKFSPLNCSRTCDNCAKDSHCTEKDVTDTAKQLVELVRTAGQQNSSSHILDVYKGSMNQNVKKYRHNSLSLHGAGKHLAKGEASRILRHLVIEDVLVEEVKKSDLYGSVSSVLKVNESKARDLQSGGKKFLIRFPASTKAVKLRKPEETPAKGPLFSGKIDSSLNDAAAQPQGARYYSNFFLILFEALKKMRSVLLKEAGEGVMAYHIFGNTTLKNISKRVPRTREELLEISGIGKAKLNKYGDRVLETIESTLRGYYGADMKSSSGSDNTEVTKRRRDSAGIMNSGSKEDDDFIDSNGISKKRATKDCLTAKEGKDDYVSPNNEERCVDSDLDWDDSENVDIKGSDLNTSRNENGRVLPSWSTRGNRGGVRARNLYEENAFKR</sequence>
<feature type="region of interest" description="Disordered" evidence="14">
    <location>
        <begin position="1259"/>
        <end position="1284"/>
    </location>
</feature>
<evidence type="ECO:0000259" key="17">
    <source>
        <dbReference type="PROSITE" id="PS51194"/>
    </source>
</evidence>
<evidence type="ECO:0000256" key="8">
    <source>
        <dbReference type="ARBA" id="ARBA00023125"/>
    </source>
</evidence>
<dbReference type="GO" id="GO:0009378">
    <property type="term" value="F:four-way junction helicase activity"/>
    <property type="evidence" value="ECO:0007669"/>
    <property type="project" value="TreeGrafter"/>
</dbReference>
<dbReference type="GO" id="GO:0000724">
    <property type="term" value="P:double-strand break repair via homologous recombination"/>
    <property type="evidence" value="ECO:0007669"/>
    <property type="project" value="TreeGrafter"/>
</dbReference>
<comment type="subcellular location">
    <subcellularLocation>
        <location evidence="2">Nucleus</location>
    </subcellularLocation>
</comment>
<feature type="domain" description="Helicase ATP-binding" evidence="16">
    <location>
        <begin position="520"/>
        <end position="695"/>
    </location>
</feature>
<feature type="compositionally biased region" description="Polar residues" evidence="14">
    <location>
        <begin position="141"/>
        <end position="170"/>
    </location>
</feature>
<dbReference type="Gene3D" id="1.10.150.80">
    <property type="entry name" value="HRDC domain"/>
    <property type="match status" value="1"/>
</dbReference>
<dbReference type="NCBIfam" id="TIGR00614">
    <property type="entry name" value="recQ_fam"/>
    <property type="match status" value="1"/>
</dbReference>
<dbReference type="GO" id="GO:0005634">
    <property type="term" value="C:nucleus"/>
    <property type="evidence" value="ECO:0007669"/>
    <property type="project" value="UniProtKB-SubCell"/>
</dbReference>
<dbReference type="OrthoDB" id="10261556at2759"/>
<evidence type="ECO:0000256" key="13">
    <source>
        <dbReference type="SAM" id="Coils"/>
    </source>
</evidence>
<comment type="cofactor">
    <cofactor evidence="1">
        <name>Zn(2+)</name>
        <dbReference type="ChEBI" id="CHEBI:29105"/>
    </cofactor>
</comment>
<dbReference type="FunFam" id="3.40.50.300:FF:000296">
    <property type="entry name" value="ATP-dependent DNA helicase RecQ"/>
    <property type="match status" value="1"/>
</dbReference>
<dbReference type="InterPro" id="IPR001650">
    <property type="entry name" value="Helicase_C-like"/>
</dbReference>
<keyword evidence="10" id="KW-0539">Nucleus</keyword>
<dbReference type="Pfam" id="PF00271">
    <property type="entry name" value="Helicase_C"/>
    <property type="match status" value="1"/>
</dbReference>
<evidence type="ECO:0000313" key="20">
    <source>
        <dbReference type="Proteomes" id="UP000631114"/>
    </source>
</evidence>
<dbReference type="InterPro" id="IPR027417">
    <property type="entry name" value="P-loop_NTPase"/>
</dbReference>
<dbReference type="GO" id="GO:0043138">
    <property type="term" value="F:3'-5' DNA helicase activity"/>
    <property type="evidence" value="ECO:0007669"/>
    <property type="project" value="UniProtKB-EC"/>
</dbReference>
<dbReference type="CDD" id="cd18794">
    <property type="entry name" value="SF2_C_RecQ"/>
    <property type="match status" value="1"/>
</dbReference>
<feature type="domain" description="Helicase C-terminal" evidence="17">
    <location>
        <begin position="720"/>
        <end position="893"/>
    </location>
</feature>
<dbReference type="GO" id="GO:0070417">
    <property type="term" value="P:cellular response to cold"/>
    <property type="evidence" value="ECO:0007669"/>
    <property type="project" value="UniProtKB-ARBA"/>
</dbReference>
<evidence type="ECO:0000256" key="1">
    <source>
        <dbReference type="ARBA" id="ARBA00001947"/>
    </source>
</evidence>
<dbReference type="Pfam" id="PF00570">
    <property type="entry name" value="HRDC"/>
    <property type="match status" value="1"/>
</dbReference>
<dbReference type="SMART" id="SM00341">
    <property type="entry name" value="HRDC"/>
    <property type="match status" value="1"/>
</dbReference>
<dbReference type="GO" id="GO:0006260">
    <property type="term" value="P:DNA replication"/>
    <property type="evidence" value="ECO:0007669"/>
    <property type="project" value="InterPro"/>
</dbReference>
<dbReference type="InterPro" id="IPR036388">
    <property type="entry name" value="WH-like_DNA-bd_sf"/>
</dbReference>
<dbReference type="PANTHER" id="PTHR13710">
    <property type="entry name" value="DNA HELICASE RECQ FAMILY MEMBER"/>
    <property type="match status" value="1"/>
</dbReference>
<evidence type="ECO:0000256" key="11">
    <source>
        <dbReference type="ARBA" id="ARBA00034617"/>
    </source>
</evidence>
<dbReference type="InterPro" id="IPR010997">
    <property type="entry name" value="HRDC-like_sf"/>
</dbReference>
<dbReference type="InterPro" id="IPR044876">
    <property type="entry name" value="HRDC_dom_sf"/>
</dbReference>
<dbReference type="Proteomes" id="UP000631114">
    <property type="component" value="Unassembled WGS sequence"/>
</dbReference>
<dbReference type="SMART" id="SM00487">
    <property type="entry name" value="DEXDc"/>
    <property type="match status" value="1"/>
</dbReference>
<dbReference type="GO" id="GO:0003677">
    <property type="term" value="F:DNA binding"/>
    <property type="evidence" value="ECO:0007669"/>
    <property type="project" value="UniProtKB-KW"/>
</dbReference>
<dbReference type="Pfam" id="PF00270">
    <property type="entry name" value="DEAD"/>
    <property type="match status" value="1"/>
</dbReference>
<keyword evidence="20" id="KW-1185">Reference proteome</keyword>
<feature type="region of interest" description="Disordered" evidence="14">
    <location>
        <begin position="1176"/>
        <end position="1213"/>
    </location>
</feature>
<name>A0A835LVY1_9MAGN</name>
<evidence type="ECO:0000256" key="14">
    <source>
        <dbReference type="SAM" id="MobiDB-lite"/>
    </source>
</evidence>
<dbReference type="Gene3D" id="1.10.10.10">
    <property type="entry name" value="Winged helix-like DNA-binding domain superfamily/Winged helix DNA-binding domain"/>
    <property type="match status" value="1"/>
</dbReference>
<evidence type="ECO:0000259" key="15">
    <source>
        <dbReference type="PROSITE" id="PS50967"/>
    </source>
</evidence>
<evidence type="ECO:0000256" key="10">
    <source>
        <dbReference type="ARBA" id="ARBA00023242"/>
    </source>
</evidence>
<evidence type="ECO:0000256" key="6">
    <source>
        <dbReference type="ARBA" id="ARBA00022806"/>
    </source>
</evidence>
<evidence type="ECO:0000256" key="9">
    <source>
        <dbReference type="ARBA" id="ARBA00023235"/>
    </source>
</evidence>
<dbReference type="Pfam" id="PF09382">
    <property type="entry name" value="RQC"/>
    <property type="match status" value="1"/>
</dbReference>
<keyword evidence="13" id="KW-0175">Coiled coil</keyword>
<dbReference type="EMBL" id="JADFTS010000006">
    <property type="protein sequence ID" value="KAF9601436.1"/>
    <property type="molecule type" value="Genomic_DNA"/>
</dbReference>
<evidence type="ECO:0000256" key="7">
    <source>
        <dbReference type="ARBA" id="ARBA00022840"/>
    </source>
</evidence>
<comment type="catalytic activity">
    <reaction evidence="11">
        <text>Couples ATP hydrolysis with the unwinding of duplex DNA by translocating in the 3'-5' direction.</text>
        <dbReference type="EC" id="5.6.2.4"/>
    </reaction>
</comment>
<keyword evidence="5" id="KW-0378">Hydrolase</keyword>
<organism evidence="19 20">
    <name type="scientific">Coptis chinensis</name>
    <dbReference type="NCBI Taxonomy" id="261450"/>
    <lineage>
        <taxon>Eukaryota</taxon>
        <taxon>Viridiplantae</taxon>
        <taxon>Streptophyta</taxon>
        <taxon>Embryophyta</taxon>
        <taxon>Tracheophyta</taxon>
        <taxon>Spermatophyta</taxon>
        <taxon>Magnoliopsida</taxon>
        <taxon>Ranunculales</taxon>
        <taxon>Ranunculaceae</taxon>
        <taxon>Coptidoideae</taxon>
        <taxon>Coptis</taxon>
    </lineage>
</organism>
<comment type="caution">
    <text evidence="19">The sequence shown here is derived from an EMBL/GenBank/DDBJ whole genome shotgun (WGS) entry which is preliminary data.</text>
</comment>
<dbReference type="GO" id="GO:0005737">
    <property type="term" value="C:cytoplasm"/>
    <property type="evidence" value="ECO:0007669"/>
    <property type="project" value="TreeGrafter"/>
</dbReference>
<evidence type="ECO:0000256" key="12">
    <source>
        <dbReference type="ARBA" id="ARBA00034808"/>
    </source>
</evidence>
<keyword evidence="6" id="KW-0347">Helicase</keyword>
<evidence type="ECO:0000259" key="16">
    <source>
        <dbReference type="PROSITE" id="PS51192"/>
    </source>
</evidence>
<evidence type="ECO:0000256" key="2">
    <source>
        <dbReference type="ARBA" id="ARBA00004123"/>
    </source>
</evidence>
<dbReference type="PROSITE" id="PS51379">
    <property type="entry name" value="4FE4S_FER_2"/>
    <property type="match status" value="1"/>
</dbReference>
<dbReference type="SUPFAM" id="SSF52540">
    <property type="entry name" value="P-loop containing nucleoside triphosphate hydrolases"/>
    <property type="match status" value="1"/>
</dbReference>
<dbReference type="SUPFAM" id="SSF46785">
    <property type="entry name" value="Winged helix' DNA-binding domain"/>
    <property type="match status" value="1"/>
</dbReference>
<feature type="coiled-coil region" evidence="13">
    <location>
        <begin position="341"/>
        <end position="393"/>
    </location>
</feature>
<dbReference type="InterPro" id="IPR011545">
    <property type="entry name" value="DEAD/DEAH_box_helicase_dom"/>
</dbReference>
<dbReference type="InterPro" id="IPR018982">
    <property type="entry name" value="RQC_domain"/>
</dbReference>
<dbReference type="SUPFAM" id="SSF47819">
    <property type="entry name" value="HRDC-like"/>
    <property type="match status" value="1"/>
</dbReference>
<dbReference type="FunFam" id="3.40.50.300:FF:000340">
    <property type="entry name" value="Bloom syndrome, RecQ helicase"/>
    <property type="match status" value="1"/>
</dbReference>
<gene>
    <name evidence="19" type="ORF">IFM89_020203</name>
</gene>
<feature type="region of interest" description="Disordered" evidence="14">
    <location>
        <begin position="141"/>
        <end position="224"/>
    </location>
</feature>
<feature type="domain" description="4Fe-4S ferredoxin-type" evidence="18">
    <location>
        <begin position="313"/>
        <end position="344"/>
    </location>
</feature>
<feature type="domain" description="HRDC" evidence="15">
    <location>
        <begin position="1093"/>
        <end position="1175"/>
    </location>
</feature>
<keyword evidence="7" id="KW-0067">ATP-binding</keyword>
<evidence type="ECO:0000313" key="19">
    <source>
        <dbReference type="EMBL" id="KAF9601436.1"/>
    </source>
</evidence>
<dbReference type="EC" id="5.6.2.4" evidence="12"/>
<keyword evidence="9" id="KW-0413">Isomerase</keyword>
<dbReference type="PROSITE" id="PS51192">
    <property type="entry name" value="HELICASE_ATP_BIND_1"/>
    <property type="match status" value="1"/>
</dbReference>
<dbReference type="InterPro" id="IPR036390">
    <property type="entry name" value="WH_DNA-bd_sf"/>
</dbReference>
<dbReference type="InterPro" id="IPR032284">
    <property type="entry name" value="RecQ_Zn-bd"/>
</dbReference>
<feature type="compositionally biased region" description="Polar residues" evidence="14">
    <location>
        <begin position="179"/>
        <end position="193"/>
    </location>
</feature>
<evidence type="ECO:0000256" key="5">
    <source>
        <dbReference type="ARBA" id="ARBA00022801"/>
    </source>
</evidence>
<dbReference type="PROSITE" id="PS51194">
    <property type="entry name" value="HELICASE_CTER"/>
    <property type="match status" value="1"/>
</dbReference>